<evidence type="ECO:0000313" key="10">
    <source>
        <dbReference type="Proteomes" id="UP000323386"/>
    </source>
</evidence>
<keyword evidence="5" id="KW-0539">Nucleus</keyword>
<dbReference type="GO" id="GO:0005654">
    <property type="term" value="C:nucleoplasm"/>
    <property type="evidence" value="ECO:0007669"/>
    <property type="project" value="TreeGrafter"/>
</dbReference>
<comment type="similarity">
    <text evidence="2">Belongs to the MAD2 family.</text>
</comment>
<dbReference type="GO" id="GO:0000776">
    <property type="term" value="C:kinetochore"/>
    <property type="evidence" value="ECO:0007669"/>
    <property type="project" value="TreeGrafter"/>
</dbReference>
<dbReference type="GO" id="GO:0033597">
    <property type="term" value="C:mitotic checkpoint complex"/>
    <property type="evidence" value="ECO:0007669"/>
    <property type="project" value="UniProtKB-ARBA"/>
</dbReference>
<accession>A0A5C3F293</accession>
<dbReference type="PROSITE" id="PS50815">
    <property type="entry name" value="HORMA"/>
    <property type="match status" value="1"/>
</dbReference>
<evidence type="ECO:0000256" key="3">
    <source>
        <dbReference type="ARBA" id="ARBA00022618"/>
    </source>
</evidence>
<evidence type="ECO:0000256" key="6">
    <source>
        <dbReference type="ARBA" id="ARBA00023306"/>
    </source>
</evidence>
<dbReference type="Proteomes" id="UP000323386">
    <property type="component" value="Unassembled WGS sequence"/>
</dbReference>
<dbReference type="PANTHER" id="PTHR11842:SF11">
    <property type="entry name" value="MITOTIC SPINDLE ASSEMBLY CHECKPOINT PROTEIN MAD2A"/>
    <property type="match status" value="1"/>
</dbReference>
<dbReference type="PANTHER" id="PTHR11842">
    <property type="entry name" value="MITOTIC SPINDLE ASSEMBLY CHECKPOINT PROTEIN MAD2"/>
    <property type="match status" value="1"/>
</dbReference>
<evidence type="ECO:0000256" key="1">
    <source>
        <dbReference type="ARBA" id="ARBA00004123"/>
    </source>
</evidence>
<dbReference type="OrthoDB" id="1806at2759"/>
<dbReference type="GO" id="GO:0007094">
    <property type="term" value="P:mitotic spindle assembly checkpoint signaling"/>
    <property type="evidence" value="ECO:0007669"/>
    <property type="project" value="TreeGrafter"/>
</dbReference>
<evidence type="ECO:0000313" key="9">
    <source>
        <dbReference type="EMBL" id="SPO38643.1"/>
    </source>
</evidence>
<dbReference type="GO" id="GO:0051301">
    <property type="term" value="P:cell division"/>
    <property type="evidence" value="ECO:0007669"/>
    <property type="project" value="UniProtKB-KW"/>
</dbReference>
<evidence type="ECO:0000259" key="8">
    <source>
        <dbReference type="PROSITE" id="PS50815"/>
    </source>
</evidence>
<dbReference type="InterPro" id="IPR036570">
    <property type="entry name" value="HORMA_dom_sf"/>
</dbReference>
<dbReference type="FunFam" id="3.30.900.10:FF:000002">
    <property type="entry name" value="Mitotic spindle assembly checkpoint protein MAD2A"/>
    <property type="match status" value="1"/>
</dbReference>
<keyword evidence="3" id="KW-0132">Cell division</keyword>
<dbReference type="Gene3D" id="3.30.900.10">
    <property type="entry name" value="HORMA domain"/>
    <property type="match status" value="1"/>
</dbReference>
<dbReference type="InterPro" id="IPR003511">
    <property type="entry name" value="HORMA_dom"/>
</dbReference>
<dbReference type="GO" id="GO:0005737">
    <property type="term" value="C:cytoplasm"/>
    <property type="evidence" value="ECO:0007669"/>
    <property type="project" value="TreeGrafter"/>
</dbReference>
<dbReference type="SUPFAM" id="SSF56019">
    <property type="entry name" value="The spindle assembly checkpoint protein mad2"/>
    <property type="match status" value="1"/>
</dbReference>
<evidence type="ECO:0000256" key="7">
    <source>
        <dbReference type="SAM" id="MobiDB-lite"/>
    </source>
</evidence>
<sequence>MSLAPSTSTGTLAAAPTRSHLSLKGSTSLVHEFFTYCVQSILYQRNIYPSEDFKTVKKYGLQMLVTTDDSVADYLERAMNQLQDWLERGKVTRLVVAIVERETGETRERWQFDVEVLQKNQAPAAAAAEGKENELPTPAEGDKAAPPAAKQKTDAQIRAEIAAIIKQITASCTFLPVLEELCHFQILAYTDRDTEAPVEWTESDARLIAEGQAEQVKLRSFSTHVHRIDAMVAYRRGEEDE</sequence>
<keyword evidence="6" id="KW-0131">Cell cycle</keyword>
<evidence type="ECO:0000256" key="4">
    <source>
        <dbReference type="ARBA" id="ARBA00022776"/>
    </source>
</evidence>
<comment type="subcellular location">
    <subcellularLocation>
        <location evidence="1">Nucleus</location>
    </subcellularLocation>
</comment>
<keyword evidence="10" id="KW-1185">Reference proteome</keyword>
<dbReference type="EMBL" id="OOIP01000011">
    <property type="protein sequence ID" value="SPO38643.1"/>
    <property type="molecule type" value="Genomic_DNA"/>
</dbReference>
<name>A0A5C3F293_9BASI</name>
<dbReference type="Pfam" id="PF02301">
    <property type="entry name" value="HORMA"/>
    <property type="match status" value="1"/>
</dbReference>
<feature type="domain" description="HORMA" evidence="8">
    <location>
        <begin position="24"/>
        <end position="232"/>
    </location>
</feature>
<reference evidence="9 10" key="1">
    <citation type="submission" date="2018-03" db="EMBL/GenBank/DDBJ databases">
        <authorList>
            <person name="Guldener U."/>
        </authorList>
    </citation>
    <scope>NUCLEOTIDE SEQUENCE [LARGE SCALE GENOMIC DNA]</scope>
    <source>
        <strain evidence="9 10">DAOM196992</strain>
    </source>
</reference>
<evidence type="ECO:0000256" key="5">
    <source>
        <dbReference type="ARBA" id="ARBA00023242"/>
    </source>
</evidence>
<dbReference type="AlphaFoldDB" id="A0A5C3F293"/>
<protein>
    <submittedName>
        <fullName evidence="9">Probable MAD2 - spindle-assembly checkpoint protein</fullName>
    </submittedName>
</protein>
<organism evidence="9 10">
    <name type="scientific">Pseudozyma flocculosa</name>
    <dbReference type="NCBI Taxonomy" id="84751"/>
    <lineage>
        <taxon>Eukaryota</taxon>
        <taxon>Fungi</taxon>
        <taxon>Dikarya</taxon>
        <taxon>Basidiomycota</taxon>
        <taxon>Ustilaginomycotina</taxon>
        <taxon>Ustilaginomycetes</taxon>
        <taxon>Ustilaginales</taxon>
        <taxon>Ustilaginaceae</taxon>
        <taxon>Pseudozyma</taxon>
    </lineage>
</organism>
<evidence type="ECO:0000256" key="2">
    <source>
        <dbReference type="ARBA" id="ARBA00010348"/>
    </source>
</evidence>
<feature type="region of interest" description="Disordered" evidence="7">
    <location>
        <begin position="123"/>
        <end position="152"/>
    </location>
</feature>
<proteinExistence type="inferred from homology"/>
<keyword evidence="4" id="KW-0498">Mitosis</keyword>
<dbReference type="InterPro" id="IPR045091">
    <property type="entry name" value="Mad2-like"/>
</dbReference>
<gene>
    <name evidence="9" type="ORF">PSFLO_04122</name>
</gene>